<dbReference type="GO" id="GO:0071011">
    <property type="term" value="C:precatalytic spliceosome"/>
    <property type="evidence" value="ECO:0007669"/>
    <property type="project" value="TreeGrafter"/>
</dbReference>
<keyword evidence="7" id="KW-0507">mRNA processing</keyword>
<dbReference type="EMBL" id="CAJGYM010000030">
    <property type="protein sequence ID" value="CAD6192918.1"/>
    <property type="molecule type" value="Genomic_DNA"/>
</dbReference>
<gene>
    <name evidence="23" type="ORF">CAUJ_LOCUS8837</name>
</gene>
<dbReference type="GO" id="GO:0003723">
    <property type="term" value="F:RNA binding"/>
    <property type="evidence" value="ECO:0007669"/>
    <property type="project" value="UniProtKB-UniRule"/>
</dbReference>
<dbReference type="GO" id="GO:0015031">
    <property type="term" value="P:protein transport"/>
    <property type="evidence" value="ECO:0007669"/>
    <property type="project" value="UniProtKB-KW"/>
</dbReference>
<dbReference type="Proteomes" id="UP000835052">
    <property type="component" value="Unassembled WGS sequence"/>
</dbReference>
<evidence type="ECO:0008006" key="25">
    <source>
        <dbReference type="Google" id="ProtNLM"/>
    </source>
</evidence>
<evidence type="ECO:0000256" key="17">
    <source>
        <dbReference type="ARBA" id="ARBA00023187"/>
    </source>
</evidence>
<dbReference type="OrthoDB" id="5411533at2759"/>
<keyword evidence="14" id="KW-1133">Transmembrane helix</keyword>
<keyword evidence="12 19" id="KW-0694">RNA-binding</keyword>
<comment type="subcellular location">
    <subcellularLocation>
        <location evidence="1">Nucleus</location>
    </subcellularLocation>
    <subcellularLocation>
        <location evidence="2">Peroxisome membrane</location>
        <topology evidence="2">Multi-pass membrane protein</topology>
    </subcellularLocation>
</comment>
<dbReference type="PROSITE" id="PS50102">
    <property type="entry name" value="RRM"/>
    <property type="match status" value="1"/>
</dbReference>
<evidence type="ECO:0000256" key="16">
    <source>
        <dbReference type="ARBA" id="ARBA00023140"/>
    </source>
</evidence>
<evidence type="ECO:0000259" key="21">
    <source>
        <dbReference type="PROSITE" id="PS50102"/>
    </source>
</evidence>
<dbReference type="InterPro" id="IPR000504">
    <property type="entry name" value="RRM_dom"/>
</dbReference>
<name>A0A8S1HF66_9PELO</name>
<evidence type="ECO:0000256" key="10">
    <source>
        <dbReference type="ARBA" id="ARBA00022771"/>
    </source>
</evidence>
<evidence type="ECO:0000256" key="14">
    <source>
        <dbReference type="ARBA" id="ARBA00022989"/>
    </source>
</evidence>
<evidence type="ECO:0000256" key="5">
    <source>
        <dbReference type="ARBA" id="ARBA00008704"/>
    </source>
</evidence>
<evidence type="ECO:0000256" key="1">
    <source>
        <dbReference type="ARBA" id="ARBA00004123"/>
    </source>
</evidence>
<dbReference type="PROSITE" id="PS50174">
    <property type="entry name" value="G_PATCH"/>
    <property type="match status" value="1"/>
</dbReference>
<dbReference type="GO" id="GO:0005778">
    <property type="term" value="C:peroxisomal membrane"/>
    <property type="evidence" value="ECO:0007669"/>
    <property type="project" value="UniProtKB-SubCell"/>
</dbReference>
<reference evidence="23" key="1">
    <citation type="submission" date="2020-10" db="EMBL/GenBank/DDBJ databases">
        <authorList>
            <person name="Kikuchi T."/>
        </authorList>
    </citation>
    <scope>NUCLEOTIDE SEQUENCE</scope>
    <source>
        <strain evidence="23">NKZ352</strain>
    </source>
</reference>
<keyword evidence="18" id="KW-0539">Nucleus</keyword>
<evidence type="ECO:0000256" key="8">
    <source>
        <dbReference type="ARBA" id="ARBA00022692"/>
    </source>
</evidence>
<protein>
    <recommendedName>
        <fullName evidence="25">RNA-binding motif protein 17</fullName>
    </recommendedName>
</protein>
<evidence type="ECO:0000256" key="18">
    <source>
        <dbReference type="ARBA" id="ARBA00023242"/>
    </source>
</evidence>
<dbReference type="Pfam" id="PF00076">
    <property type="entry name" value="RRM_1"/>
    <property type="match status" value="1"/>
</dbReference>
<dbReference type="AlphaFoldDB" id="A0A8S1HF66"/>
<dbReference type="Pfam" id="PF04757">
    <property type="entry name" value="Pex2_Pex12"/>
    <property type="match status" value="1"/>
</dbReference>
<comment type="pathway">
    <text evidence="3">Protein modification; protein ubiquitination.</text>
</comment>
<dbReference type="CDD" id="cd12374">
    <property type="entry name" value="RRM_UHM_SPF45_PUF60"/>
    <property type="match status" value="1"/>
</dbReference>
<feature type="region of interest" description="Disordered" evidence="20">
    <location>
        <begin position="1"/>
        <end position="20"/>
    </location>
</feature>
<evidence type="ECO:0000256" key="2">
    <source>
        <dbReference type="ARBA" id="ARBA00004585"/>
    </source>
</evidence>
<evidence type="ECO:0000256" key="15">
    <source>
        <dbReference type="ARBA" id="ARBA00023136"/>
    </source>
</evidence>
<keyword evidence="11" id="KW-0862">Zinc</keyword>
<dbReference type="GO" id="GO:0000380">
    <property type="term" value="P:alternative mRNA splicing, via spliceosome"/>
    <property type="evidence" value="ECO:0007669"/>
    <property type="project" value="TreeGrafter"/>
</dbReference>
<evidence type="ECO:0000256" key="4">
    <source>
        <dbReference type="ARBA" id="ARBA00005987"/>
    </source>
</evidence>
<dbReference type="GO" id="GO:0008270">
    <property type="term" value="F:zinc ion binding"/>
    <property type="evidence" value="ECO:0007669"/>
    <property type="project" value="UniProtKB-KW"/>
</dbReference>
<sequence length="506" mass="56792">MYDDDDIPLAPPPEKKEKGPDFQMKFFQSQVAQKKNALQAATKGKFPIKPSTSVSLPVIDLSSKNKASPIIGSFQQPLLKPIRASPLTEPLSFLPKAATDDSFVLFGEITVQNEYQLACPNDYEKLSKEMKERKAKEKMAKQVAKRLAKEHKEEESKRGRGAAIAPPTALLEPEPVFEEPKPVSMPPPKFLPAFGKATSKGLGIAANIMSKYGYKEGQGLGRSEQGISTALKVERTGKQGGVIVAEQKKEEGPTTSISMTEAMKNSTKVVLLTNMIGLEELDSEFEEEVKEEMGKYGQVVAVVIHKRESQPPEEQVRVFVEFTNVAQAIKAFVVMNGRFFAGRAVTLRIDQIDANILDDEIENIAQTSIDDVISSLPVHAARYFEMVRPEIRLTMNALLWSHRVYKGCSPGQEIMDIAYKNYTQKKIFAHFCCSVFLPYMARRLPEMTSSVQWSKLVTKFEAVLEAISILHSLYFVRFGGHSTFVEQLLGLRNWNNNFAFYWFVFR</sequence>
<comment type="similarity">
    <text evidence="5">Belongs to the pex2/pex10/pex12 family.</text>
</comment>
<evidence type="ECO:0000256" key="11">
    <source>
        <dbReference type="ARBA" id="ARBA00022833"/>
    </source>
</evidence>
<proteinExistence type="inferred from homology"/>
<dbReference type="PANTHER" id="PTHR13288">
    <property type="entry name" value="SPLICING FACTOR 45 SPF45"/>
    <property type="match status" value="1"/>
</dbReference>
<evidence type="ECO:0000256" key="3">
    <source>
        <dbReference type="ARBA" id="ARBA00004906"/>
    </source>
</evidence>
<keyword evidence="10" id="KW-0863">Zinc-finger</keyword>
<keyword evidence="8" id="KW-0812">Transmembrane</keyword>
<comment type="similarity">
    <text evidence="4">Belongs to the RRM half pint family.</text>
</comment>
<dbReference type="SMART" id="SM00361">
    <property type="entry name" value="RRM_1"/>
    <property type="match status" value="1"/>
</dbReference>
<keyword evidence="6" id="KW-0813">Transport</keyword>
<evidence type="ECO:0000313" key="23">
    <source>
        <dbReference type="EMBL" id="CAD6192918.1"/>
    </source>
</evidence>
<evidence type="ECO:0000256" key="13">
    <source>
        <dbReference type="ARBA" id="ARBA00022927"/>
    </source>
</evidence>
<evidence type="ECO:0000256" key="7">
    <source>
        <dbReference type="ARBA" id="ARBA00022664"/>
    </source>
</evidence>
<dbReference type="GO" id="GO:0045292">
    <property type="term" value="P:mRNA cis splicing, via spliceosome"/>
    <property type="evidence" value="ECO:0007669"/>
    <property type="project" value="InterPro"/>
</dbReference>
<keyword evidence="17" id="KW-0508">mRNA splicing</keyword>
<evidence type="ECO:0000256" key="20">
    <source>
        <dbReference type="SAM" id="MobiDB-lite"/>
    </source>
</evidence>
<feature type="region of interest" description="Disordered" evidence="20">
    <location>
        <begin position="146"/>
        <end position="170"/>
    </location>
</feature>
<keyword evidence="16" id="KW-0576">Peroxisome</keyword>
<keyword evidence="24" id="KW-1185">Reference proteome</keyword>
<dbReference type="Gene3D" id="3.30.70.330">
    <property type="match status" value="1"/>
</dbReference>
<dbReference type="SMART" id="SM00443">
    <property type="entry name" value="G_patch"/>
    <property type="match status" value="1"/>
</dbReference>
<feature type="domain" description="G-patch" evidence="22">
    <location>
        <begin position="201"/>
        <end position="247"/>
    </location>
</feature>
<dbReference type="InterPro" id="IPR003954">
    <property type="entry name" value="RRM_euk-type"/>
</dbReference>
<dbReference type="FunFam" id="3.30.70.330:FF:000382">
    <property type="entry name" value="G-patch domain-containing protein"/>
    <property type="match status" value="1"/>
</dbReference>
<evidence type="ECO:0000256" key="9">
    <source>
        <dbReference type="ARBA" id="ARBA00022723"/>
    </source>
</evidence>
<keyword evidence="15" id="KW-0472">Membrane</keyword>
<evidence type="ECO:0000256" key="12">
    <source>
        <dbReference type="ARBA" id="ARBA00022884"/>
    </source>
</evidence>
<feature type="domain" description="RRM" evidence="21">
    <location>
        <begin position="268"/>
        <end position="352"/>
    </location>
</feature>
<evidence type="ECO:0000313" key="24">
    <source>
        <dbReference type="Proteomes" id="UP000835052"/>
    </source>
</evidence>
<dbReference type="InterPro" id="IPR040052">
    <property type="entry name" value="RBM17"/>
</dbReference>
<comment type="caution">
    <text evidence="23">The sequence shown here is derived from an EMBL/GenBank/DDBJ whole genome shotgun (WGS) entry which is preliminary data.</text>
</comment>
<dbReference type="PANTHER" id="PTHR13288:SF8">
    <property type="entry name" value="SPLICING FACTOR 45"/>
    <property type="match status" value="1"/>
</dbReference>
<dbReference type="Pfam" id="PF01585">
    <property type="entry name" value="G-patch"/>
    <property type="match status" value="1"/>
</dbReference>
<dbReference type="SUPFAM" id="SSF54928">
    <property type="entry name" value="RNA-binding domain, RBD"/>
    <property type="match status" value="1"/>
</dbReference>
<dbReference type="InterPro" id="IPR012677">
    <property type="entry name" value="Nucleotide-bd_a/b_plait_sf"/>
</dbReference>
<evidence type="ECO:0000256" key="19">
    <source>
        <dbReference type="PROSITE-ProRule" id="PRU00176"/>
    </source>
</evidence>
<organism evidence="23 24">
    <name type="scientific">Caenorhabditis auriculariae</name>
    <dbReference type="NCBI Taxonomy" id="2777116"/>
    <lineage>
        <taxon>Eukaryota</taxon>
        <taxon>Metazoa</taxon>
        <taxon>Ecdysozoa</taxon>
        <taxon>Nematoda</taxon>
        <taxon>Chromadorea</taxon>
        <taxon>Rhabditida</taxon>
        <taxon>Rhabditina</taxon>
        <taxon>Rhabditomorpha</taxon>
        <taxon>Rhabditoidea</taxon>
        <taxon>Rhabditidae</taxon>
        <taxon>Peloderinae</taxon>
        <taxon>Caenorhabditis</taxon>
    </lineage>
</organism>
<evidence type="ECO:0000259" key="22">
    <source>
        <dbReference type="PROSITE" id="PS50174"/>
    </source>
</evidence>
<dbReference type="InterPro" id="IPR006845">
    <property type="entry name" value="Pex_N"/>
</dbReference>
<accession>A0A8S1HF66</accession>
<keyword evidence="9" id="KW-0479">Metal-binding</keyword>
<evidence type="ECO:0000256" key="6">
    <source>
        <dbReference type="ARBA" id="ARBA00022448"/>
    </source>
</evidence>
<dbReference type="InterPro" id="IPR035979">
    <property type="entry name" value="RBD_domain_sf"/>
</dbReference>
<keyword evidence="13" id="KW-0653">Protein transport</keyword>
<dbReference type="InterPro" id="IPR000467">
    <property type="entry name" value="G_patch_dom"/>
</dbReference>